<proteinExistence type="predicted"/>
<gene>
    <name evidence="1" type="ORF">VP01_14706g1</name>
</gene>
<evidence type="ECO:0000313" key="1">
    <source>
        <dbReference type="EMBL" id="KNZ60989.1"/>
    </source>
</evidence>
<name>A0A0L6VJV3_9BASI</name>
<reference evidence="1 2" key="1">
    <citation type="submission" date="2015-08" db="EMBL/GenBank/DDBJ databases">
        <title>Next Generation Sequencing and Analysis of the Genome of Puccinia sorghi L Schw, the Causal Agent of Maize Common Rust.</title>
        <authorList>
            <person name="Rochi L."/>
            <person name="Burguener G."/>
            <person name="Darino M."/>
            <person name="Turjanski A."/>
            <person name="Kreff E."/>
            <person name="Dieguez M.J."/>
            <person name="Sacco F."/>
        </authorList>
    </citation>
    <scope>NUCLEOTIDE SEQUENCE [LARGE SCALE GENOMIC DNA]</scope>
    <source>
        <strain evidence="1 2">RO10H11247</strain>
    </source>
</reference>
<sequence>AAFKVWFKDSNNNASSGTGREVEELMLALKAIKKHHYLSER</sequence>
<comment type="caution">
    <text evidence="1">The sequence shown here is derived from an EMBL/GenBank/DDBJ whole genome shotgun (WGS) entry which is preliminary data.</text>
</comment>
<dbReference type="AlphaFoldDB" id="A0A0L6VJV3"/>
<dbReference type="Proteomes" id="UP000037035">
    <property type="component" value="Unassembled WGS sequence"/>
</dbReference>
<protein>
    <submittedName>
        <fullName evidence="1">Uncharacterized protein</fullName>
    </submittedName>
</protein>
<dbReference type="EMBL" id="LAVV01005227">
    <property type="protein sequence ID" value="KNZ60989.1"/>
    <property type="molecule type" value="Genomic_DNA"/>
</dbReference>
<evidence type="ECO:0000313" key="2">
    <source>
        <dbReference type="Proteomes" id="UP000037035"/>
    </source>
</evidence>
<dbReference type="VEuPathDB" id="FungiDB:VP01_14706g1"/>
<feature type="non-terminal residue" evidence="1">
    <location>
        <position position="1"/>
    </location>
</feature>
<accession>A0A0L6VJV3</accession>
<keyword evidence="2" id="KW-1185">Reference proteome</keyword>
<organism evidence="1 2">
    <name type="scientific">Puccinia sorghi</name>
    <dbReference type="NCBI Taxonomy" id="27349"/>
    <lineage>
        <taxon>Eukaryota</taxon>
        <taxon>Fungi</taxon>
        <taxon>Dikarya</taxon>
        <taxon>Basidiomycota</taxon>
        <taxon>Pucciniomycotina</taxon>
        <taxon>Pucciniomycetes</taxon>
        <taxon>Pucciniales</taxon>
        <taxon>Pucciniaceae</taxon>
        <taxon>Puccinia</taxon>
    </lineage>
</organism>
<feature type="non-terminal residue" evidence="1">
    <location>
        <position position="41"/>
    </location>
</feature>